<sequence>MVPFKNSGNLSQAQILFNTKLSKARVIIENAFGFLKGRFRRLKHVHADIVQIPKIIKACCVLHTISVTQPDEIKILEREGLVDDTVEHFSSSLSSALPRDQAGVLKRQAIVAMLQ</sequence>
<dbReference type="AlphaFoldDB" id="A0A0P4W0G0"/>
<reference evidence="4" key="1">
    <citation type="submission" date="2015-09" db="EMBL/GenBank/DDBJ databases">
        <title>Scylla olivacea transcriptome.</title>
        <authorList>
            <person name="Ikhwanuddin M."/>
        </authorList>
    </citation>
    <scope>NUCLEOTIDE SEQUENCE</scope>
</reference>
<evidence type="ECO:0000256" key="2">
    <source>
        <dbReference type="ARBA" id="ARBA00022723"/>
    </source>
</evidence>
<name>A0A0P4W0G0_SCYOL</name>
<evidence type="ECO:0000259" key="3">
    <source>
        <dbReference type="Pfam" id="PF13359"/>
    </source>
</evidence>
<feature type="domain" description="DDE Tnp4" evidence="3">
    <location>
        <begin position="1"/>
        <end position="63"/>
    </location>
</feature>
<dbReference type="InterPro" id="IPR027806">
    <property type="entry name" value="HARBI1_dom"/>
</dbReference>
<comment type="cofactor">
    <cofactor evidence="1">
        <name>a divalent metal cation</name>
        <dbReference type="ChEBI" id="CHEBI:60240"/>
    </cofactor>
</comment>
<keyword evidence="2" id="KW-0479">Metal-binding</keyword>
<protein>
    <recommendedName>
        <fullName evidence="3">DDE Tnp4 domain-containing protein</fullName>
    </recommendedName>
</protein>
<dbReference type="Pfam" id="PF13359">
    <property type="entry name" value="DDE_Tnp_4"/>
    <property type="match status" value="1"/>
</dbReference>
<organism evidence="4">
    <name type="scientific">Scylla olivacea</name>
    <name type="common">Orange mud crab</name>
    <name type="synonym">Cancer olivacea</name>
    <dbReference type="NCBI Taxonomy" id="85551"/>
    <lineage>
        <taxon>Eukaryota</taxon>
        <taxon>Metazoa</taxon>
        <taxon>Ecdysozoa</taxon>
        <taxon>Arthropoda</taxon>
        <taxon>Crustacea</taxon>
        <taxon>Multicrustacea</taxon>
        <taxon>Malacostraca</taxon>
        <taxon>Eumalacostraca</taxon>
        <taxon>Eucarida</taxon>
        <taxon>Decapoda</taxon>
        <taxon>Pleocyemata</taxon>
        <taxon>Brachyura</taxon>
        <taxon>Eubrachyura</taxon>
        <taxon>Portunoidea</taxon>
        <taxon>Portunidae</taxon>
        <taxon>Portuninae</taxon>
        <taxon>Scylla</taxon>
    </lineage>
</organism>
<proteinExistence type="predicted"/>
<accession>A0A0P4W0G0</accession>
<evidence type="ECO:0000256" key="1">
    <source>
        <dbReference type="ARBA" id="ARBA00001968"/>
    </source>
</evidence>
<dbReference type="GO" id="GO:0046872">
    <property type="term" value="F:metal ion binding"/>
    <property type="evidence" value="ECO:0007669"/>
    <property type="project" value="UniProtKB-KW"/>
</dbReference>
<dbReference type="EMBL" id="GDRN01098852">
    <property type="protein sequence ID" value="JAI58870.1"/>
    <property type="molecule type" value="Transcribed_RNA"/>
</dbReference>
<evidence type="ECO:0000313" key="4">
    <source>
        <dbReference type="EMBL" id="JAI58870.1"/>
    </source>
</evidence>